<dbReference type="PANTHER" id="PTHR43441">
    <property type="entry name" value="RIBOSOMAL-PROTEIN-SERINE ACETYLTRANSFERASE"/>
    <property type="match status" value="1"/>
</dbReference>
<evidence type="ECO:0000313" key="3">
    <source>
        <dbReference type="Proteomes" id="UP001596174"/>
    </source>
</evidence>
<dbReference type="RefSeq" id="WP_380586240.1">
    <property type="nucleotide sequence ID" value="NZ_JBHSQJ010000095.1"/>
</dbReference>
<sequence>MNSSARGGGSAPAFPEITINTERLTLRALEPADAELVAELYSDELSRQWTTVPQPYGSAEAEALVTGGKGFALGVTEFLTQRLVGVLRLRATDWRLRATEAVVVIAPWARGEGYAGESILAVAQWLFEDQKFERLELRTASGNAAALQVAQKIGCVSEGVLRGAWLDRAPDAPPGSRSDVIVWSLLPEDFL</sequence>
<dbReference type="EMBL" id="JBHSQJ010000095">
    <property type="protein sequence ID" value="MFC5909953.1"/>
    <property type="molecule type" value="Genomic_DNA"/>
</dbReference>
<evidence type="ECO:0000313" key="2">
    <source>
        <dbReference type="EMBL" id="MFC5909953.1"/>
    </source>
</evidence>
<dbReference type="Gene3D" id="3.40.630.30">
    <property type="match status" value="1"/>
</dbReference>
<dbReference type="Proteomes" id="UP001596174">
    <property type="component" value="Unassembled WGS sequence"/>
</dbReference>
<keyword evidence="3" id="KW-1185">Reference proteome</keyword>
<dbReference type="InterPro" id="IPR000182">
    <property type="entry name" value="GNAT_dom"/>
</dbReference>
<feature type="domain" description="N-acetyltransferase" evidence="1">
    <location>
        <begin position="24"/>
        <end position="188"/>
    </location>
</feature>
<proteinExistence type="predicted"/>
<reference evidence="3" key="1">
    <citation type="journal article" date="2019" name="Int. J. Syst. Evol. Microbiol.">
        <title>The Global Catalogue of Microorganisms (GCM) 10K type strain sequencing project: providing services to taxonomists for standard genome sequencing and annotation.</title>
        <authorList>
            <consortium name="The Broad Institute Genomics Platform"/>
            <consortium name="The Broad Institute Genome Sequencing Center for Infectious Disease"/>
            <person name="Wu L."/>
            <person name="Ma J."/>
        </authorList>
    </citation>
    <scope>NUCLEOTIDE SEQUENCE [LARGE SCALE GENOMIC DNA]</scope>
    <source>
        <strain evidence="3">JCM 4816</strain>
    </source>
</reference>
<dbReference type="SUPFAM" id="SSF55729">
    <property type="entry name" value="Acyl-CoA N-acyltransferases (Nat)"/>
    <property type="match status" value="1"/>
</dbReference>
<dbReference type="GO" id="GO:0016746">
    <property type="term" value="F:acyltransferase activity"/>
    <property type="evidence" value="ECO:0007669"/>
    <property type="project" value="UniProtKB-KW"/>
</dbReference>
<dbReference type="PROSITE" id="PS51186">
    <property type="entry name" value="GNAT"/>
    <property type="match status" value="1"/>
</dbReference>
<dbReference type="PANTHER" id="PTHR43441:SF10">
    <property type="entry name" value="ACETYLTRANSFERASE"/>
    <property type="match status" value="1"/>
</dbReference>
<gene>
    <name evidence="2" type="ORF">ACFP3V_22390</name>
</gene>
<dbReference type="InterPro" id="IPR016181">
    <property type="entry name" value="Acyl_CoA_acyltransferase"/>
</dbReference>
<keyword evidence="2" id="KW-0012">Acyltransferase</keyword>
<dbReference type="InterPro" id="IPR051908">
    <property type="entry name" value="Ribosomal_N-acetyltransferase"/>
</dbReference>
<dbReference type="Pfam" id="PF13302">
    <property type="entry name" value="Acetyltransf_3"/>
    <property type="match status" value="1"/>
</dbReference>
<keyword evidence="2" id="KW-0808">Transferase</keyword>
<organism evidence="2 3">
    <name type="scientific">Streptacidiphilus monticola</name>
    <dbReference type="NCBI Taxonomy" id="2161674"/>
    <lineage>
        <taxon>Bacteria</taxon>
        <taxon>Bacillati</taxon>
        <taxon>Actinomycetota</taxon>
        <taxon>Actinomycetes</taxon>
        <taxon>Kitasatosporales</taxon>
        <taxon>Streptomycetaceae</taxon>
        <taxon>Streptacidiphilus</taxon>
    </lineage>
</organism>
<comment type="caution">
    <text evidence="2">The sequence shown here is derived from an EMBL/GenBank/DDBJ whole genome shotgun (WGS) entry which is preliminary data.</text>
</comment>
<name>A0ABW1G7D7_9ACTN</name>
<evidence type="ECO:0000259" key="1">
    <source>
        <dbReference type="PROSITE" id="PS51186"/>
    </source>
</evidence>
<accession>A0ABW1G7D7</accession>
<dbReference type="EC" id="2.3.-.-" evidence="2"/>
<protein>
    <submittedName>
        <fullName evidence="2">GNAT family N-acetyltransferase</fullName>
        <ecNumber evidence="2">2.3.-.-</ecNumber>
    </submittedName>
</protein>